<dbReference type="Gene3D" id="3.40.190.10">
    <property type="entry name" value="Periplasmic binding protein-like II"/>
    <property type="match status" value="2"/>
</dbReference>
<name>A0A1S8YN38_9GAMM</name>
<evidence type="ECO:0000256" key="3">
    <source>
        <dbReference type="SAM" id="SignalP"/>
    </source>
</evidence>
<dbReference type="Pfam" id="PF01547">
    <property type="entry name" value="SBP_bac_1"/>
    <property type="match status" value="1"/>
</dbReference>
<dbReference type="PANTHER" id="PTHR43649:SF12">
    <property type="entry name" value="DIACETYLCHITOBIOSE BINDING PROTEIN DASA"/>
    <property type="match status" value="1"/>
</dbReference>
<keyword evidence="5" id="KW-1185">Reference proteome</keyword>
<feature type="signal peptide" evidence="3">
    <location>
        <begin position="1"/>
        <end position="20"/>
    </location>
</feature>
<dbReference type="RefSeq" id="WP_078002384.1">
    <property type="nucleotide sequence ID" value="NZ_MRUL01000004.1"/>
</dbReference>
<proteinExistence type="inferred from homology"/>
<accession>A0A1S8YN38</accession>
<comment type="similarity">
    <text evidence="2">Belongs to the bacterial solute-binding protein 1 family.</text>
</comment>
<comment type="caution">
    <text evidence="4">The sequence shown here is derived from an EMBL/GenBank/DDBJ whole genome shotgun (WGS) entry which is preliminary data.</text>
</comment>
<dbReference type="OrthoDB" id="9804061at2"/>
<evidence type="ECO:0000256" key="2">
    <source>
        <dbReference type="ARBA" id="ARBA00008520"/>
    </source>
</evidence>
<dbReference type="GO" id="GO:0030313">
    <property type="term" value="C:cell envelope"/>
    <property type="evidence" value="ECO:0007669"/>
    <property type="project" value="UniProtKB-ARBA"/>
</dbReference>
<organism evidence="4 5">
    <name type="scientific">Izhakiella australiensis</name>
    <dbReference type="NCBI Taxonomy" id="1926881"/>
    <lineage>
        <taxon>Bacteria</taxon>
        <taxon>Pseudomonadati</taxon>
        <taxon>Pseudomonadota</taxon>
        <taxon>Gammaproteobacteria</taxon>
        <taxon>Enterobacterales</taxon>
        <taxon>Erwiniaceae</taxon>
        <taxon>Izhakiella</taxon>
    </lineage>
</organism>
<dbReference type="AlphaFoldDB" id="A0A1S8YN38"/>
<dbReference type="CDD" id="cd13585">
    <property type="entry name" value="PBP2_TMBP_like"/>
    <property type="match status" value="1"/>
</dbReference>
<dbReference type="SUPFAM" id="SSF53850">
    <property type="entry name" value="Periplasmic binding protein-like II"/>
    <property type="match status" value="1"/>
</dbReference>
<evidence type="ECO:0000256" key="1">
    <source>
        <dbReference type="ARBA" id="ARBA00004418"/>
    </source>
</evidence>
<feature type="chain" id="PRO_5013023928" evidence="3">
    <location>
        <begin position="21"/>
        <end position="433"/>
    </location>
</feature>
<comment type="subcellular location">
    <subcellularLocation>
        <location evidence="1">Periplasm</location>
    </subcellularLocation>
</comment>
<reference evidence="4 5" key="1">
    <citation type="submission" date="2016-12" db="EMBL/GenBank/DDBJ databases">
        <title>Izhakiella australiana sp. nov. of genus Izhakiella isolated from Australian desert.</title>
        <authorList>
            <person name="Ji M."/>
        </authorList>
    </citation>
    <scope>NUCLEOTIDE SEQUENCE [LARGE SCALE GENOMIC DNA]</scope>
    <source>
        <strain evidence="4 5">D4N98</strain>
    </source>
</reference>
<dbReference type="GO" id="GO:0042597">
    <property type="term" value="C:periplasmic space"/>
    <property type="evidence" value="ECO:0007669"/>
    <property type="project" value="UniProtKB-SubCell"/>
</dbReference>
<sequence>MRGYLAPLMLTGLLAFSAQATTTLDIATIANGDMTIMQQLSSRYEKAHPDIQLKWHLMSDGELRQQVRTAMEKGDAPYDVIAVGTYEAPLWGKKGWLTPLNNLPADYQVDDLLAPVRKALSWQDTLYALPFYGESSMTYYRKDLFAAKGLTMPDDPDWSDIKRFAAALTDKQKGQYGLCLRGLPGWGDNVALITTMANAYGAQWFDMDWKPTLDSDEWREVLTDYLQMVKDYGPPDTEHNSFSQIIRLFTEGRCAMWVDSTVAASQLTNPQISPVADKVGFAPAPGGLTQNGSHWLWSWALAVPAKSSHQSEAIAFIVWATSQQYINTVAEVVGWGAVPPGSRLSTYQQSRYLRLAPYGPQVKAAIESASVQQPTLGPVPYQGVQYVSIPGFDMMGNQVGENLAAMLAGKLSVEETLSRNQQQVSALAAQTPR</sequence>
<gene>
    <name evidence="4" type="ORF">BTJ39_09215</name>
</gene>
<dbReference type="InterPro" id="IPR050490">
    <property type="entry name" value="Bact_solute-bd_prot1"/>
</dbReference>
<dbReference type="EMBL" id="MRUL01000004">
    <property type="protein sequence ID" value="OON40571.1"/>
    <property type="molecule type" value="Genomic_DNA"/>
</dbReference>
<keyword evidence="3" id="KW-0732">Signal</keyword>
<protein>
    <submittedName>
        <fullName evidence="4">Sugar ABC transporter substrate-binding protein</fullName>
    </submittedName>
</protein>
<evidence type="ECO:0000313" key="4">
    <source>
        <dbReference type="EMBL" id="OON40571.1"/>
    </source>
</evidence>
<dbReference type="STRING" id="1926881.BTJ39_09215"/>
<dbReference type="PANTHER" id="PTHR43649">
    <property type="entry name" value="ARABINOSE-BINDING PROTEIN-RELATED"/>
    <property type="match status" value="1"/>
</dbReference>
<dbReference type="Proteomes" id="UP000190667">
    <property type="component" value="Unassembled WGS sequence"/>
</dbReference>
<evidence type="ECO:0000313" key="5">
    <source>
        <dbReference type="Proteomes" id="UP000190667"/>
    </source>
</evidence>
<dbReference type="InterPro" id="IPR006059">
    <property type="entry name" value="SBP"/>
</dbReference>